<protein>
    <submittedName>
        <fullName evidence="2">Uncharacterized protein</fullName>
    </submittedName>
</protein>
<dbReference type="RefSeq" id="WP_188908235.1">
    <property type="nucleotide sequence ID" value="NZ_BMMF01000001.1"/>
</dbReference>
<sequence length="52" mass="5721">MLDKTTRLLATLAFAATLGLAATSAHAITNTQDTTYDRPQQDREFYSIFRGG</sequence>
<organism evidence="2 3">
    <name type="scientific">Salinarimonas ramus</name>
    <dbReference type="NCBI Taxonomy" id="690164"/>
    <lineage>
        <taxon>Bacteria</taxon>
        <taxon>Pseudomonadati</taxon>
        <taxon>Pseudomonadota</taxon>
        <taxon>Alphaproteobacteria</taxon>
        <taxon>Hyphomicrobiales</taxon>
        <taxon>Salinarimonadaceae</taxon>
        <taxon>Salinarimonas</taxon>
    </lineage>
</organism>
<evidence type="ECO:0000313" key="3">
    <source>
        <dbReference type="Proteomes" id="UP000600449"/>
    </source>
</evidence>
<comment type="caution">
    <text evidence="2">The sequence shown here is derived from an EMBL/GenBank/DDBJ whole genome shotgun (WGS) entry which is preliminary data.</text>
</comment>
<proteinExistence type="predicted"/>
<reference evidence="2 3" key="1">
    <citation type="journal article" date="2014" name="Int. J. Syst. Evol. Microbiol.">
        <title>Complete genome sequence of Corynebacterium casei LMG S-19264T (=DSM 44701T), isolated from a smear-ripened cheese.</title>
        <authorList>
            <consortium name="US DOE Joint Genome Institute (JGI-PGF)"/>
            <person name="Walter F."/>
            <person name="Albersmeier A."/>
            <person name="Kalinowski J."/>
            <person name="Ruckert C."/>
        </authorList>
    </citation>
    <scope>NUCLEOTIDE SEQUENCE [LARGE SCALE GENOMIC DNA]</scope>
    <source>
        <strain evidence="2 3">CGMCC 1.9161</strain>
    </source>
</reference>
<accession>A0A917Q3U6</accession>
<evidence type="ECO:0000256" key="1">
    <source>
        <dbReference type="SAM" id="SignalP"/>
    </source>
</evidence>
<gene>
    <name evidence="2" type="ORF">GCM10011322_00410</name>
</gene>
<name>A0A917Q3U6_9HYPH</name>
<dbReference type="EMBL" id="BMMF01000001">
    <property type="protein sequence ID" value="GGK17623.1"/>
    <property type="molecule type" value="Genomic_DNA"/>
</dbReference>
<feature type="signal peptide" evidence="1">
    <location>
        <begin position="1"/>
        <end position="27"/>
    </location>
</feature>
<evidence type="ECO:0000313" key="2">
    <source>
        <dbReference type="EMBL" id="GGK17623.1"/>
    </source>
</evidence>
<keyword evidence="1" id="KW-0732">Signal</keyword>
<keyword evidence="3" id="KW-1185">Reference proteome</keyword>
<feature type="chain" id="PRO_5036744812" evidence="1">
    <location>
        <begin position="28"/>
        <end position="52"/>
    </location>
</feature>
<dbReference type="Proteomes" id="UP000600449">
    <property type="component" value="Unassembled WGS sequence"/>
</dbReference>
<dbReference type="AlphaFoldDB" id="A0A917Q3U6"/>